<evidence type="ECO:0000259" key="1">
    <source>
        <dbReference type="Pfam" id="PF13808"/>
    </source>
</evidence>
<accession>A0A4S3ZN98</accession>
<gene>
    <name evidence="2" type="ORF">E6C51_20015</name>
</gene>
<feature type="non-terminal residue" evidence="2">
    <location>
        <position position="164"/>
    </location>
</feature>
<dbReference type="EMBL" id="SSOA01000029">
    <property type="protein sequence ID" value="THF46917.1"/>
    <property type="molecule type" value="Genomic_DNA"/>
</dbReference>
<evidence type="ECO:0000313" key="2">
    <source>
        <dbReference type="EMBL" id="THF46917.1"/>
    </source>
</evidence>
<evidence type="ECO:0000313" key="3">
    <source>
        <dbReference type="Proteomes" id="UP000310754"/>
    </source>
</evidence>
<dbReference type="Pfam" id="PF13808">
    <property type="entry name" value="DDE_Tnp_1_assoc"/>
    <property type="match status" value="1"/>
</dbReference>
<reference evidence="2 3" key="1">
    <citation type="submission" date="2019-04" db="EMBL/GenBank/DDBJ databases">
        <title>Rhizobium terrae sp. nov., isolated from a paddy soil.</title>
        <authorList>
            <person name="Lin S.-Y."/>
            <person name="Hameed A."/>
            <person name="Huang H.-I."/>
            <person name="Young C.-C."/>
        </authorList>
    </citation>
    <scope>NUCLEOTIDE SEQUENCE [LARGE SCALE GENOMIC DNA]</scope>
    <source>
        <strain evidence="2 3">CC-HIH110</strain>
    </source>
</reference>
<keyword evidence="3" id="KW-1185">Reference proteome</keyword>
<dbReference type="InterPro" id="IPR032806">
    <property type="entry name" value="YbfD_N"/>
</dbReference>
<protein>
    <submittedName>
        <fullName evidence="2">ISAs1 family transposase</fullName>
    </submittedName>
</protein>
<dbReference type="PANTHER" id="PTHR30298:SF0">
    <property type="entry name" value="PROTEIN YBFL-RELATED"/>
    <property type="match status" value="1"/>
</dbReference>
<dbReference type="InterPro" id="IPR047647">
    <property type="entry name" value="ISAs1_transpos"/>
</dbReference>
<dbReference type="PANTHER" id="PTHR30298">
    <property type="entry name" value="H REPEAT-ASSOCIATED PREDICTED TRANSPOSASE"/>
    <property type="match status" value="1"/>
</dbReference>
<dbReference type="InterPro" id="IPR051698">
    <property type="entry name" value="Transposase_11-like"/>
</dbReference>
<feature type="non-terminal residue" evidence="2">
    <location>
        <position position="1"/>
    </location>
</feature>
<comment type="caution">
    <text evidence="2">The sequence shown here is derived from an EMBL/GenBank/DDBJ whole genome shotgun (WGS) entry which is preliminary data.</text>
</comment>
<feature type="domain" description="H repeat-associated protein N-terminal" evidence="1">
    <location>
        <begin position="4"/>
        <end position="90"/>
    </location>
</feature>
<proteinExistence type="predicted"/>
<organism evidence="2 3">
    <name type="scientific">Allorhizobium terrae</name>
    <dbReference type="NCBI Taxonomy" id="1848972"/>
    <lineage>
        <taxon>Bacteria</taxon>
        <taxon>Pseudomonadati</taxon>
        <taxon>Pseudomonadota</taxon>
        <taxon>Alphaproteobacteria</taxon>
        <taxon>Hyphomicrobiales</taxon>
        <taxon>Rhizobiaceae</taxon>
        <taxon>Rhizobium/Agrobacterium group</taxon>
        <taxon>Allorhizobium</taxon>
    </lineage>
</organism>
<sequence>ERFIECFGDIEDPRAANARHDLYELLFIALLASLCGAQTCEDFSVFGESRRELLSRFLVLRHGIASHDTFSRVFRLLDPVGFERAFREFMSRFYEGLSGVVALDGKALRRAYDKGRSHAPAMMVSAFAAQTRMTLANLPVVGGNERDAVLYLIDMISLKGATVT</sequence>
<dbReference type="NCBIfam" id="NF033564">
    <property type="entry name" value="transpos_ISAs1"/>
    <property type="match status" value="1"/>
</dbReference>
<dbReference type="AlphaFoldDB" id="A0A4S3ZN98"/>
<dbReference type="Proteomes" id="UP000310754">
    <property type="component" value="Unassembled WGS sequence"/>
</dbReference>
<name>A0A4S3ZN98_9HYPH</name>